<gene>
    <name evidence="2" type="ORF">SAMN05444169_8803</name>
</gene>
<sequence length="233" mass="26592">MFSVIFEVLPVGGRKDEYLDLAKHLKPILETIDGFVDNERFESRRRPGWVLSHSTWRDEKSVVRWRTQGEHHVIQGKGRFEIFADYHLRVGDVTFDTAPPRQAPILERRFDETEVGAAKLVTFTEITPEKGAAFAAQPDLLPAHLGVDLTGGAVVEHDVFASIYNPGKLALLVSWQDSKAGNAWSPRKMDDIEKLRHRRIRVVRDYGRFDRREAPQFYADVKGGETKHPEPAH</sequence>
<evidence type="ECO:0000313" key="2">
    <source>
        <dbReference type="EMBL" id="SHH68755.1"/>
    </source>
</evidence>
<dbReference type="InterPro" id="IPR011008">
    <property type="entry name" value="Dimeric_a/b-barrel"/>
</dbReference>
<reference evidence="2 3" key="1">
    <citation type="submission" date="2016-11" db="EMBL/GenBank/DDBJ databases">
        <authorList>
            <person name="Jaros S."/>
            <person name="Januszkiewicz K."/>
            <person name="Wedrychowicz H."/>
        </authorList>
    </citation>
    <scope>NUCLEOTIDE SEQUENCE [LARGE SCALE GENOMIC DNA]</scope>
    <source>
        <strain evidence="2 3">GAS242</strain>
    </source>
</reference>
<keyword evidence="2" id="KW-0560">Oxidoreductase</keyword>
<proteinExistence type="predicted"/>
<dbReference type="GO" id="GO:0004497">
    <property type="term" value="F:monooxygenase activity"/>
    <property type="evidence" value="ECO:0007669"/>
    <property type="project" value="UniProtKB-KW"/>
</dbReference>
<accession>A0A1M5V0H2</accession>
<feature type="domain" description="ABM" evidence="1">
    <location>
        <begin position="1"/>
        <end position="75"/>
    </location>
</feature>
<dbReference type="AlphaFoldDB" id="A0A1M5V0H2"/>
<dbReference type="Proteomes" id="UP000190675">
    <property type="component" value="Chromosome I"/>
</dbReference>
<dbReference type="Pfam" id="PF03992">
    <property type="entry name" value="ABM"/>
    <property type="match status" value="1"/>
</dbReference>
<evidence type="ECO:0000313" key="3">
    <source>
        <dbReference type="Proteomes" id="UP000190675"/>
    </source>
</evidence>
<name>A0A1M5V0H2_9BRAD</name>
<dbReference type="PANTHER" id="PTHR37811:SF2">
    <property type="entry name" value="ABM DOMAIN-CONTAINING PROTEIN"/>
    <property type="match status" value="1"/>
</dbReference>
<dbReference type="EMBL" id="LT670818">
    <property type="protein sequence ID" value="SHH68755.1"/>
    <property type="molecule type" value="Genomic_DNA"/>
</dbReference>
<dbReference type="OrthoDB" id="9797060at2"/>
<dbReference type="InterPro" id="IPR007138">
    <property type="entry name" value="ABM_dom"/>
</dbReference>
<organism evidence="2 3">
    <name type="scientific">Bradyrhizobium erythrophlei</name>
    <dbReference type="NCBI Taxonomy" id="1437360"/>
    <lineage>
        <taxon>Bacteria</taxon>
        <taxon>Pseudomonadati</taxon>
        <taxon>Pseudomonadota</taxon>
        <taxon>Alphaproteobacteria</taxon>
        <taxon>Hyphomicrobiales</taxon>
        <taxon>Nitrobacteraceae</taxon>
        <taxon>Bradyrhizobium</taxon>
    </lineage>
</organism>
<dbReference type="PANTHER" id="PTHR37811">
    <property type="entry name" value="BLL5343 PROTEIN"/>
    <property type="match status" value="1"/>
</dbReference>
<keyword evidence="2" id="KW-0503">Monooxygenase</keyword>
<dbReference type="RefSeq" id="WP_079572325.1">
    <property type="nucleotide sequence ID" value="NZ_LT670818.1"/>
</dbReference>
<evidence type="ECO:0000259" key="1">
    <source>
        <dbReference type="Pfam" id="PF03992"/>
    </source>
</evidence>
<dbReference type="Gene3D" id="3.30.70.100">
    <property type="match status" value="1"/>
</dbReference>
<dbReference type="SUPFAM" id="SSF54909">
    <property type="entry name" value="Dimeric alpha+beta barrel"/>
    <property type="match status" value="1"/>
</dbReference>
<protein>
    <submittedName>
        <fullName evidence="2">Heme-degrading monooxygenase HmoA</fullName>
    </submittedName>
</protein>
<dbReference type="InterPro" id="IPR052936">
    <property type="entry name" value="Jasmonate_Hydroxylase-like"/>
</dbReference>